<comment type="similarity">
    <text evidence="1">Belongs to the PPR family. PCMP-H subfamily.</text>
</comment>
<dbReference type="GO" id="GO:0003723">
    <property type="term" value="F:RNA binding"/>
    <property type="evidence" value="ECO:0007669"/>
    <property type="project" value="InterPro"/>
</dbReference>
<dbReference type="PANTHER" id="PTHR47926">
    <property type="entry name" value="PENTATRICOPEPTIDE REPEAT-CONTAINING PROTEIN"/>
    <property type="match status" value="1"/>
</dbReference>
<protein>
    <recommendedName>
        <fullName evidence="8">Pentacotripeptide-repeat region of PRORP domain-containing protein</fullName>
    </recommendedName>
</protein>
<sequence>MKPAAGAWTLLRLRLRLRLGNASTAARAPSVFSALANCSTAAAATTLAADPFAIANALSAAAASASSSMSAGLSLHASTIKLGVSADTFTANHLLIYYAKRGHLGSALDVFDETPRRNLVTWTAMVSAAVRGGAPDLGLALLSSMVRSGFCPNEFALASALGACCQSAAAADVKLGLSLHGLAVKAGGLDGNPYVGSSLMLLYAKHGRVAAVERVFAGISSSSRDVACWNTMLEGYVATGRGYDVMRTVVLMHHSGIAADLFTYISAVKASSITCDLNFGRQVHGLVIHSEFESNTSVMNTLMDMYFKAGQKEAAVVIFGKIQWKDTVSWNTMISGLAHDEDERAAADCFVDMSRYGCKPNQVTFSVMLRLSGAKESASLGLQILGLAYRHGYSDNVLVANAVINMLSQCGLLGSAYGFFCNLSVRNVVTWNEMIAGYGLHGCSEDAMRLFRSLVCFGARPDEFTYPAVLSAFQQDHDARNHEQIHACVLKQGFASCQFVSTSLIKAKVALGSVLDPLKIIEEAGKMDLVSWGVTISAFVKHDLDKEALFLFNLFRVDCPEKPDEFILGTILNACANAALIRQCRCIHALVVRTGHSKHFCVSSALVDAYAKCGDITAAKSAFIEVSSITKDAILYNTMLTACANHGLIHEVLSLYQDMTQLQLAPTPATFVAVISACSHLGLVEQGKLLFSSMLSAHGMNPTRANYACLIDLLARRGLLEEAKGVIEAMPFQPWPAVWRSLMNGCRIHGNKELGLLAAEQILRMAPNSDGAYVSLSHVYAEDGDWQSAEDTRRKMAENQVQKAQGYSSVEI</sequence>
<feature type="chain" id="PRO_5037111382" description="Pentacotripeptide-repeat region of PRORP domain-containing protein" evidence="5">
    <location>
        <begin position="23"/>
        <end position="812"/>
    </location>
</feature>
<name>A0A921U6L7_SORBI</name>
<dbReference type="InterPro" id="IPR011990">
    <property type="entry name" value="TPR-like_helical_dom_sf"/>
</dbReference>
<dbReference type="PANTHER" id="PTHR47926:SF435">
    <property type="entry name" value="PENTACOTRIPEPTIDE-REPEAT REGION OF PRORP DOMAIN-CONTAINING PROTEIN"/>
    <property type="match status" value="1"/>
</dbReference>
<dbReference type="FunFam" id="1.25.40.10:FF:001108">
    <property type="entry name" value="Pentatricopeptide repeat-containing protein"/>
    <property type="match status" value="1"/>
</dbReference>
<dbReference type="Pfam" id="PF13041">
    <property type="entry name" value="PPR_2"/>
    <property type="match status" value="3"/>
</dbReference>
<feature type="repeat" description="PPR" evidence="4">
    <location>
        <begin position="427"/>
        <end position="461"/>
    </location>
</feature>
<keyword evidence="5" id="KW-0732">Signal</keyword>
<proteinExistence type="inferred from homology"/>
<dbReference type="SUPFAM" id="SSF48452">
    <property type="entry name" value="TPR-like"/>
    <property type="match status" value="1"/>
</dbReference>
<evidence type="ECO:0000256" key="3">
    <source>
        <dbReference type="ARBA" id="ARBA00022946"/>
    </source>
</evidence>
<evidence type="ECO:0000256" key="4">
    <source>
        <dbReference type="PROSITE-ProRule" id="PRU00708"/>
    </source>
</evidence>
<dbReference type="GO" id="GO:0009451">
    <property type="term" value="P:RNA modification"/>
    <property type="evidence" value="ECO:0007669"/>
    <property type="project" value="InterPro"/>
</dbReference>
<gene>
    <name evidence="6" type="ORF">BDA96_08G010200</name>
</gene>
<dbReference type="Pfam" id="PF01535">
    <property type="entry name" value="PPR"/>
    <property type="match status" value="4"/>
</dbReference>
<dbReference type="NCBIfam" id="TIGR00756">
    <property type="entry name" value="PPR"/>
    <property type="match status" value="4"/>
</dbReference>
<keyword evidence="2" id="KW-0677">Repeat</keyword>
<keyword evidence="3" id="KW-0809">Transit peptide</keyword>
<reference evidence="6" key="1">
    <citation type="journal article" date="2019" name="BMC Genomics">
        <title>A new reference genome for Sorghum bicolor reveals high levels of sequence similarity between sweet and grain genotypes: implications for the genetics of sugar metabolism.</title>
        <authorList>
            <person name="Cooper E.A."/>
            <person name="Brenton Z.W."/>
            <person name="Flinn B.S."/>
            <person name="Jenkins J."/>
            <person name="Shu S."/>
            <person name="Flowers D."/>
            <person name="Luo F."/>
            <person name="Wang Y."/>
            <person name="Xia P."/>
            <person name="Barry K."/>
            <person name="Daum C."/>
            <person name="Lipzen A."/>
            <person name="Yoshinaga Y."/>
            <person name="Schmutz J."/>
            <person name="Saski C."/>
            <person name="Vermerris W."/>
            <person name="Kresovich S."/>
        </authorList>
    </citation>
    <scope>NUCLEOTIDE SEQUENCE</scope>
</reference>
<accession>A0A921U6L7</accession>
<dbReference type="Gene3D" id="1.25.40.10">
    <property type="entry name" value="Tetratricopeptide repeat domain"/>
    <property type="match status" value="6"/>
</dbReference>
<dbReference type="PROSITE" id="PS51375">
    <property type="entry name" value="PPR"/>
    <property type="match status" value="4"/>
</dbReference>
<evidence type="ECO:0000256" key="2">
    <source>
        <dbReference type="ARBA" id="ARBA00022737"/>
    </source>
</evidence>
<dbReference type="Pfam" id="PF20431">
    <property type="entry name" value="E_motif"/>
    <property type="match status" value="1"/>
</dbReference>
<feature type="repeat" description="PPR" evidence="4">
    <location>
        <begin position="118"/>
        <end position="152"/>
    </location>
</feature>
<feature type="repeat" description="PPR" evidence="4">
    <location>
        <begin position="632"/>
        <end position="666"/>
    </location>
</feature>
<dbReference type="FunFam" id="1.25.40.10:FF:001729">
    <property type="entry name" value="Pentatricopeptide repeat-containing protein"/>
    <property type="match status" value="1"/>
</dbReference>
<evidence type="ECO:0000256" key="1">
    <source>
        <dbReference type="ARBA" id="ARBA00006643"/>
    </source>
</evidence>
<evidence type="ECO:0008006" key="8">
    <source>
        <dbReference type="Google" id="ProtNLM"/>
    </source>
</evidence>
<evidence type="ECO:0000256" key="5">
    <source>
        <dbReference type="SAM" id="SignalP"/>
    </source>
</evidence>
<dbReference type="EMBL" id="CM027687">
    <property type="protein sequence ID" value="KAG0519716.1"/>
    <property type="molecule type" value="Genomic_DNA"/>
</dbReference>
<dbReference type="FunFam" id="1.25.40.10:FF:000201">
    <property type="entry name" value="Pentatricopeptide repeat-containing protein mitochondrial"/>
    <property type="match status" value="1"/>
</dbReference>
<feature type="signal peptide" evidence="5">
    <location>
        <begin position="1"/>
        <end position="22"/>
    </location>
</feature>
<reference evidence="6" key="2">
    <citation type="submission" date="2020-10" db="EMBL/GenBank/DDBJ databases">
        <authorList>
            <person name="Cooper E.A."/>
            <person name="Brenton Z.W."/>
            <person name="Flinn B.S."/>
            <person name="Jenkins J."/>
            <person name="Shu S."/>
            <person name="Flowers D."/>
            <person name="Luo F."/>
            <person name="Wang Y."/>
            <person name="Xia P."/>
            <person name="Barry K."/>
            <person name="Daum C."/>
            <person name="Lipzen A."/>
            <person name="Yoshinaga Y."/>
            <person name="Schmutz J."/>
            <person name="Saski C."/>
            <person name="Vermerris W."/>
            <person name="Kresovich S."/>
        </authorList>
    </citation>
    <scope>NUCLEOTIDE SEQUENCE</scope>
</reference>
<organism evidence="6 7">
    <name type="scientific">Sorghum bicolor</name>
    <name type="common">Sorghum</name>
    <name type="synonym">Sorghum vulgare</name>
    <dbReference type="NCBI Taxonomy" id="4558"/>
    <lineage>
        <taxon>Eukaryota</taxon>
        <taxon>Viridiplantae</taxon>
        <taxon>Streptophyta</taxon>
        <taxon>Embryophyta</taxon>
        <taxon>Tracheophyta</taxon>
        <taxon>Spermatophyta</taxon>
        <taxon>Magnoliopsida</taxon>
        <taxon>Liliopsida</taxon>
        <taxon>Poales</taxon>
        <taxon>Poaceae</taxon>
        <taxon>PACMAD clade</taxon>
        <taxon>Panicoideae</taxon>
        <taxon>Andropogonodae</taxon>
        <taxon>Andropogoneae</taxon>
        <taxon>Sorghinae</taxon>
        <taxon>Sorghum</taxon>
    </lineage>
</organism>
<dbReference type="InterPro" id="IPR046848">
    <property type="entry name" value="E_motif"/>
</dbReference>
<dbReference type="AlphaFoldDB" id="A0A921U6L7"/>
<feature type="repeat" description="PPR" evidence="4">
    <location>
        <begin position="326"/>
        <end position="360"/>
    </location>
</feature>
<comment type="caution">
    <text evidence="6">The sequence shown here is derived from an EMBL/GenBank/DDBJ whole genome shotgun (WGS) entry which is preliminary data.</text>
</comment>
<dbReference type="InterPro" id="IPR002885">
    <property type="entry name" value="PPR_rpt"/>
</dbReference>
<evidence type="ECO:0000313" key="7">
    <source>
        <dbReference type="Proteomes" id="UP000807115"/>
    </source>
</evidence>
<dbReference type="Proteomes" id="UP000807115">
    <property type="component" value="Chromosome 8"/>
</dbReference>
<dbReference type="InterPro" id="IPR046960">
    <property type="entry name" value="PPR_At4g14850-like_plant"/>
</dbReference>
<evidence type="ECO:0000313" key="6">
    <source>
        <dbReference type="EMBL" id="KAG0519716.1"/>
    </source>
</evidence>